<feature type="signal peptide" evidence="1">
    <location>
        <begin position="1"/>
        <end position="20"/>
    </location>
</feature>
<keyword evidence="3" id="KW-1185">Reference proteome</keyword>
<dbReference type="Proteomes" id="UP000009168">
    <property type="component" value="Unassembled WGS sequence"/>
</dbReference>
<dbReference type="AlphaFoldDB" id="I7MEC3"/>
<accession>I7MEC3</accession>
<dbReference type="GeneID" id="7834247"/>
<sequence length="62" mass="7220">MYFILHFLVSFSFSLQLIHPIYKNSLQLSNFNLESKNSKALFIYSFILLSSIFKDSVNQLAV</sequence>
<evidence type="ECO:0008006" key="4">
    <source>
        <dbReference type="Google" id="ProtNLM"/>
    </source>
</evidence>
<dbReference type="EMBL" id="GG662699">
    <property type="protein sequence ID" value="EAR96059.1"/>
    <property type="molecule type" value="Genomic_DNA"/>
</dbReference>
<dbReference type="InParanoid" id="I7MEC3"/>
<organism evidence="2 3">
    <name type="scientific">Tetrahymena thermophila (strain SB210)</name>
    <dbReference type="NCBI Taxonomy" id="312017"/>
    <lineage>
        <taxon>Eukaryota</taxon>
        <taxon>Sar</taxon>
        <taxon>Alveolata</taxon>
        <taxon>Ciliophora</taxon>
        <taxon>Intramacronucleata</taxon>
        <taxon>Oligohymenophorea</taxon>
        <taxon>Hymenostomatida</taxon>
        <taxon>Tetrahymenina</taxon>
        <taxon>Tetrahymenidae</taxon>
        <taxon>Tetrahymena</taxon>
    </lineage>
</organism>
<reference evidence="3" key="1">
    <citation type="journal article" date="2006" name="PLoS Biol.">
        <title>Macronuclear genome sequence of the ciliate Tetrahymena thermophila, a model eukaryote.</title>
        <authorList>
            <person name="Eisen J.A."/>
            <person name="Coyne R.S."/>
            <person name="Wu M."/>
            <person name="Wu D."/>
            <person name="Thiagarajan M."/>
            <person name="Wortman J.R."/>
            <person name="Badger J.H."/>
            <person name="Ren Q."/>
            <person name="Amedeo P."/>
            <person name="Jones K.M."/>
            <person name="Tallon L.J."/>
            <person name="Delcher A.L."/>
            <person name="Salzberg S.L."/>
            <person name="Silva J.C."/>
            <person name="Haas B.J."/>
            <person name="Majoros W.H."/>
            <person name="Farzad M."/>
            <person name="Carlton J.M."/>
            <person name="Smith R.K. Jr."/>
            <person name="Garg J."/>
            <person name="Pearlman R.E."/>
            <person name="Karrer K.M."/>
            <person name="Sun L."/>
            <person name="Manning G."/>
            <person name="Elde N.C."/>
            <person name="Turkewitz A.P."/>
            <person name="Asai D.J."/>
            <person name="Wilkes D.E."/>
            <person name="Wang Y."/>
            <person name="Cai H."/>
            <person name="Collins K."/>
            <person name="Stewart B.A."/>
            <person name="Lee S.R."/>
            <person name="Wilamowska K."/>
            <person name="Weinberg Z."/>
            <person name="Ruzzo W.L."/>
            <person name="Wloga D."/>
            <person name="Gaertig J."/>
            <person name="Frankel J."/>
            <person name="Tsao C.-C."/>
            <person name="Gorovsky M.A."/>
            <person name="Keeling P.J."/>
            <person name="Waller R.F."/>
            <person name="Patron N.J."/>
            <person name="Cherry J.M."/>
            <person name="Stover N.A."/>
            <person name="Krieger C.J."/>
            <person name="del Toro C."/>
            <person name="Ryder H.F."/>
            <person name="Williamson S.C."/>
            <person name="Barbeau R.A."/>
            <person name="Hamilton E.P."/>
            <person name="Orias E."/>
        </authorList>
    </citation>
    <scope>NUCLEOTIDE SEQUENCE [LARGE SCALE GENOMIC DNA]</scope>
    <source>
        <strain evidence="3">SB210</strain>
    </source>
</reference>
<gene>
    <name evidence="2" type="ORF">TTHERM_00127240</name>
</gene>
<keyword evidence="1" id="KW-0732">Signal</keyword>
<protein>
    <recommendedName>
        <fullName evidence="4">Transmembrane protein</fullName>
    </recommendedName>
</protein>
<name>I7MEC3_TETTS</name>
<evidence type="ECO:0000313" key="2">
    <source>
        <dbReference type="EMBL" id="EAR96059.1"/>
    </source>
</evidence>
<feature type="chain" id="PRO_5003712585" description="Transmembrane protein" evidence="1">
    <location>
        <begin position="21"/>
        <end position="62"/>
    </location>
</feature>
<dbReference type="RefSeq" id="XP_001016304.1">
    <property type="nucleotide sequence ID" value="XM_001016304.1"/>
</dbReference>
<dbReference type="KEGG" id="tet:TTHERM_00127240"/>
<dbReference type="HOGENOM" id="CLU_2909078_0_0_1"/>
<proteinExistence type="predicted"/>
<evidence type="ECO:0000256" key="1">
    <source>
        <dbReference type="SAM" id="SignalP"/>
    </source>
</evidence>
<evidence type="ECO:0000313" key="3">
    <source>
        <dbReference type="Proteomes" id="UP000009168"/>
    </source>
</evidence>